<dbReference type="SUPFAM" id="SSF81653">
    <property type="entry name" value="Calcium ATPase, transduction domain A"/>
    <property type="match status" value="1"/>
</dbReference>
<dbReference type="GO" id="GO:0005391">
    <property type="term" value="F:P-type sodium:potassium-exchanging transporter activity"/>
    <property type="evidence" value="ECO:0007669"/>
    <property type="project" value="TreeGrafter"/>
</dbReference>
<evidence type="ECO:0000256" key="4">
    <source>
        <dbReference type="ARBA" id="ARBA00022475"/>
    </source>
</evidence>
<dbReference type="GO" id="GO:0016887">
    <property type="term" value="F:ATP hydrolysis activity"/>
    <property type="evidence" value="ECO:0007669"/>
    <property type="project" value="InterPro"/>
</dbReference>
<dbReference type="GO" id="GO:1990573">
    <property type="term" value="P:potassium ion import across plasma membrane"/>
    <property type="evidence" value="ECO:0007669"/>
    <property type="project" value="TreeGrafter"/>
</dbReference>
<keyword evidence="18" id="KW-1185">Reference proteome</keyword>
<name>R7QIT7_CHOCR</name>
<proteinExistence type="inferred from homology"/>
<dbReference type="InterPro" id="IPR001757">
    <property type="entry name" value="P_typ_ATPase"/>
</dbReference>
<dbReference type="InterPro" id="IPR023299">
    <property type="entry name" value="ATPase_P-typ_cyto_dom_N"/>
</dbReference>
<evidence type="ECO:0000313" key="18">
    <source>
        <dbReference type="Proteomes" id="UP000012073"/>
    </source>
</evidence>
<evidence type="ECO:0000256" key="11">
    <source>
        <dbReference type="ARBA" id="ARBA00022967"/>
    </source>
</evidence>
<dbReference type="Pfam" id="PF00690">
    <property type="entry name" value="Cation_ATPase_N"/>
    <property type="match status" value="1"/>
</dbReference>
<dbReference type="Gene3D" id="3.40.1110.10">
    <property type="entry name" value="Calcium-transporting ATPase, cytoplasmic domain N"/>
    <property type="match status" value="1"/>
</dbReference>
<sequence>MGGDDVQAGGRKLSHNELEMARQFSETSARLSQAIERQKKGKDVDKTEDLKKELEMWEHRVSVEELCSKLKTDAQKGLTDAEAKIRYDRDGPNMLSPPKVTPWWIKLGLQFLNFFALLLQIASILCFIAYALDKDAIDNLYLGCVLYGVVIITAIFSFFQEFKSEKTMEKFKNFLPPKSVVRRNGKVTEIDASTLVVGDVIEVKLGDKLPADIRLTENQKLKVDNSPLTGESEPIGRTVDCTDDNPLETKNLAFFGTLAVDGTCVGIVVNTGDGTVFGRIAGLAAGSSAEVTTLQLDIHHFVIIISSVAISLGVLFFIIGLIKGTEVITNIVFCIGIIVANVPEGLLATVTVSLTLSAKRMAKKQVLVKKLEAVETLGSTTCICSDKTGTLTQNRMTIVHLAYNNALYTTKTAATEATFDTEDSCFKELFYIGANCAKAMFDAKDLDDNPEKSIDERKVNGDASEAGILKFSEKITSVSAIRSRNTQVSTIPFNSANKFMITINKVADAGDRLRLCMKGAPERVMDRCTSILTKEGAVPFDADAKAVINEQLAFMMERGERCLGFAKLDLDPAEYPVGFQFDVEEINFPMEGLVFVGLMALLDPPREAVPNAVATCQSAGVKVVMVTGDHPATAKSIAKQVNIIKESTAEDIAKERGINPSDVDPSEVNAIVVPGSQIKDLEQDDWDRILAHEQIVFARTSPQQKLIIVENNQRLGNIVAVTGDGVNDSPALKKANIGIAMGIAGSDVSKEAADMILLDDNFASIVAGVEEGRLIFDNLKKSIAYTLTSNIPEITPFLAFIIFQIPLPLTTVLILCIDLGTDLLPAISLAYENAESDIMLRPPRDSRVDRLVNRRLISFSYFQIGVIQALAGFYCYLIVLGDYGLTANVLLFLDEDAHLASPSKEDKRWLYAVRPRVGGRSLRADFFDGNDGRDFREFFTAVQPGFIQQQASEDDGGDGTGVIFEQLILDANVNQLRNMFKIIGTVEKTPPCAAFSCQVDDETVENDFGRCFGLNTDSTAVNIPFENILDTDEVERQVNTEVVEGEEDGEGCFDLYTERMQDETLKHAQTAFFVCIVIVQMGGLLVCKTRLLSFFKQGMKNLVLNIGLLTEVALCALLCYVPFIQTAFSTRPLRFVHWLPAIPFSVFIFTYDELRKFGIRLGDSTGNVVGVWLRDNTYW</sequence>
<dbReference type="InterPro" id="IPR018303">
    <property type="entry name" value="ATPase_P-typ_P_site"/>
</dbReference>
<feature type="transmembrane region" description="Helical" evidence="15">
    <location>
        <begin position="809"/>
        <end position="831"/>
    </location>
</feature>
<dbReference type="KEGG" id="ccp:CHC_T00009537001"/>
<dbReference type="InterPro" id="IPR023298">
    <property type="entry name" value="ATPase_P-typ_TM_dom_sf"/>
</dbReference>
<dbReference type="Gene3D" id="2.70.150.10">
    <property type="entry name" value="Calcium-transporting ATPase, cytoplasmic transduction domain A"/>
    <property type="match status" value="1"/>
</dbReference>
<evidence type="ECO:0000256" key="6">
    <source>
        <dbReference type="ARBA" id="ARBA00022553"/>
    </source>
</evidence>
<evidence type="ECO:0000313" key="17">
    <source>
        <dbReference type="EMBL" id="CDF38427.1"/>
    </source>
</evidence>
<feature type="transmembrane region" description="Helical" evidence="15">
    <location>
        <begin position="1071"/>
        <end position="1091"/>
    </location>
</feature>
<dbReference type="PhylomeDB" id="R7QIT7"/>
<dbReference type="GO" id="GO:0030007">
    <property type="term" value="P:intracellular potassium ion homeostasis"/>
    <property type="evidence" value="ECO:0007669"/>
    <property type="project" value="TreeGrafter"/>
</dbReference>
<organism evidence="17 18">
    <name type="scientific">Chondrus crispus</name>
    <name type="common">Carrageen Irish moss</name>
    <name type="synonym">Polymorpha crispa</name>
    <dbReference type="NCBI Taxonomy" id="2769"/>
    <lineage>
        <taxon>Eukaryota</taxon>
        <taxon>Rhodophyta</taxon>
        <taxon>Florideophyceae</taxon>
        <taxon>Rhodymeniophycidae</taxon>
        <taxon>Gigartinales</taxon>
        <taxon>Gigartinaceae</taxon>
        <taxon>Chondrus</taxon>
    </lineage>
</organism>
<dbReference type="Pfam" id="PF00122">
    <property type="entry name" value="E1-E2_ATPase"/>
    <property type="match status" value="1"/>
</dbReference>
<feature type="transmembrane region" description="Helical" evidence="15">
    <location>
        <begin position="328"/>
        <end position="356"/>
    </location>
</feature>
<comment type="subcellular location">
    <subcellularLocation>
        <location evidence="1">Cell membrane</location>
        <topology evidence="1">Multi-pass membrane protein</topology>
    </subcellularLocation>
</comment>
<evidence type="ECO:0000259" key="16">
    <source>
        <dbReference type="SMART" id="SM00831"/>
    </source>
</evidence>
<dbReference type="InterPro" id="IPR036412">
    <property type="entry name" value="HAD-like_sf"/>
</dbReference>
<dbReference type="OMA" id="MFFLYMW"/>
<evidence type="ECO:0000256" key="7">
    <source>
        <dbReference type="ARBA" id="ARBA00022692"/>
    </source>
</evidence>
<dbReference type="Pfam" id="PF00689">
    <property type="entry name" value="Cation_ATPase_C"/>
    <property type="match status" value="2"/>
</dbReference>
<dbReference type="InterPro" id="IPR006068">
    <property type="entry name" value="ATPase_P-typ_cation-transptr_C"/>
</dbReference>
<keyword evidence="9" id="KW-0067">ATP-binding</keyword>
<protein>
    <submittedName>
        <fullName evidence="17">Na+-ATPase</fullName>
    </submittedName>
</protein>
<dbReference type="RefSeq" id="XP_005718320.1">
    <property type="nucleotide sequence ID" value="XM_005718263.1"/>
</dbReference>
<dbReference type="AlphaFoldDB" id="R7QIT7"/>
<reference evidence="18" key="1">
    <citation type="journal article" date="2013" name="Proc. Natl. Acad. Sci. U.S.A.">
        <title>Genome structure and metabolic features in the red seaweed Chondrus crispus shed light on evolution of the Archaeplastida.</title>
        <authorList>
            <person name="Collen J."/>
            <person name="Porcel B."/>
            <person name="Carre W."/>
            <person name="Ball S.G."/>
            <person name="Chaparro C."/>
            <person name="Tonon T."/>
            <person name="Barbeyron T."/>
            <person name="Michel G."/>
            <person name="Noel B."/>
            <person name="Valentin K."/>
            <person name="Elias M."/>
            <person name="Artiguenave F."/>
            <person name="Arun A."/>
            <person name="Aury J.M."/>
            <person name="Barbosa-Neto J.F."/>
            <person name="Bothwell J.H."/>
            <person name="Bouget F.Y."/>
            <person name="Brillet L."/>
            <person name="Cabello-Hurtado F."/>
            <person name="Capella-Gutierrez S."/>
            <person name="Charrier B."/>
            <person name="Cladiere L."/>
            <person name="Cock J.M."/>
            <person name="Coelho S.M."/>
            <person name="Colleoni C."/>
            <person name="Czjzek M."/>
            <person name="Da Silva C."/>
            <person name="Delage L."/>
            <person name="Denoeud F."/>
            <person name="Deschamps P."/>
            <person name="Dittami S.M."/>
            <person name="Gabaldon T."/>
            <person name="Gachon C.M."/>
            <person name="Groisillier A."/>
            <person name="Herve C."/>
            <person name="Jabbari K."/>
            <person name="Katinka M."/>
            <person name="Kloareg B."/>
            <person name="Kowalczyk N."/>
            <person name="Labadie K."/>
            <person name="Leblanc C."/>
            <person name="Lopez P.J."/>
            <person name="McLachlan D.H."/>
            <person name="Meslet-Cladiere L."/>
            <person name="Moustafa A."/>
            <person name="Nehr Z."/>
            <person name="Nyvall Collen P."/>
            <person name="Panaud O."/>
            <person name="Partensky F."/>
            <person name="Poulain J."/>
            <person name="Rensing S.A."/>
            <person name="Rousvoal S."/>
            <person name="Samson G."/>
            <person name="Symeonidi A."/>
            <person name="Weissenbach J."/>
            <person name="Zambounis A."/>
            <person name="Wincker P."/>
            <person name="Boyen C."/>
        </authorList>
    </citation>
    <scope>NUCLEOTIDE SEQUENCE [LARGE SCALE GENOMIC DNA]</scope>
    <source>
        <strain evidence="18">cv. Stackhouse</strain>
    </source>
</reference>
<evidence type="ECO:0000256" key="10">
    <source>
        <dbReference type="ARBA" id="ARBA00022958"/>
    </source>
</evidence>
<feature type="transmembrane region" description="Helical" evidence="15">
    <location>
        <begin position="1103"/>
        <end position="1123"/>
    </location>
</feature>
<dbReference type="NCBIfam" id="TIGR01106">
    <property type="entry name" value="ATPase-IIC_X-K"/>
    <property type="match status" value="1"/>
</dbReference>
<dbReference type="PROSITE" id="PS00154">
    <property type="entry name" value="ATPASE_E1_E2"/>
    <property type="match status" value="1"/>
</dbReference>
<dbReference type="Gene3D" id="3.40.50.1000">
    <property type="entry name" value="HAD superfamily/HAD-like"/>
    <property type="match status" value="1"/>
</dbReference>
<dbReference type="OrthoDB" id="3352408at2759"/>
<dbReference type="PANTHER" id="PTHR43294:SF21">
    <property type="entry name" value="CATION TRANSPORTING ATPASE"/>
    <property type="match status" value="1"/>
</dbReference>
<keyword evidence="3" id="KW-0813">Transport</keyword>
<feature type="transmembrane region" description="Helical" evidence="15">
    <location>
        <begin position="301"/>
        <end position="322"/>
    </location>
</feature>
<dbReference type="InterPro" id="IPR004014">
    <property type="entry name" value="ATPase_P-typ_cation-transptr_N"/>
</dbReference>
<dbReference type="InterPro" id="IPR005775">
    <property type="entry name" value="P-type_ATPase_IIC"/>
</dbReference>
<feature type="domain" description="Cation-transporting P-type ATPase N-terminal" evidence="16">
    <location>
        <begin position="57"/>
        <end position="131"/>
    </location>
</feature>
<dbReference type="Gramene" id="CDF38427">
    <property type="protein sequence ID" value="CDF38427"/>
    <property type="gene ID" value="CHC_T00009537001"/>
</dbReference>
<keyword evidence="8" id="KW-0547">Nucleotide-binding</keyword>
<evidence type="ECO:0000256" key="9">
    <source>
        <dbReference type="ARBA" id="ARBA00022840"/>
    </source>
</evidence>
<dbReference type="SMART" id="SM00831">
    <property type="entry name" value="Cation_ATPase_N"/>
    <property type="match status" value="1"/>
</dbReference>
<evidence type="ECO:0000256" key="15">
    <source>
        <dbReference type="SAM" id="Phobius"/>
    </source>
</evidence>
<dbReference type="SUPFAM" id="SSF56784">
    <property type="entry name" value="HAD-like"/>
    <property type="match status" value="1"/>
</dbReference>
<dbReference type="InterPro" id="IPR023214">
    <property type="entry name" value="HAD_sf"/>
</dbReference>
<dbReference type="SFLD" id="SFLDF00027">
    <property type="entry name" value="p-type_atpase"/>
    <property type="match status" value="1"/>
</dbReference>
<feature type="transmembrane region" description="Helical" evidence="15">
    <location>
        <begin position="856"/>
        <end position="879"/>
    </location>
</feature>
<comment type="similarity">
    <text evidence="2">Belongs to the cation transport ATPase (P-type) (TC 3.A.3) family. Type IIC subfamily.</text>
</comment>
<keyword evidence="14 15" id="KW-0472">Membrane</keyword>
<evidence type="ECO:0000256" key="1">
    <source>
        <dbReference type="ARBA" id="ARBA00004651"/>
    </source>
</evidence>
<dbReference type="InterPro" id="IPR059000">
    <property type="entry name" value="ATPase_P-type_domA"/>
</dbReference>
<dbReference type="InterPro" id="IPR008250">
    <property type="entry name" value="ATPase_P-typ_transduc_dom_A_sf"/>
</dbReference>
<dbReference type="GO" id="GO:0005524">
    <property type="term" value="F:ATP binding"/>
    <property type="evidence" value="ECO:0007669"/>
    <property type="project" value="UniProtKB-KW"/>
</dbReference>
<dbReference type="InterPro" id="IPR044492">
    <property type="entry name" value="P_typ_ATPase_HD_dom"/>
</dbReference>
<dbReference type="GeneID" id="17326035"/>
<dbReference type="SUPFAM" id="SSF81665">
    <property type="entry name" value="Calcium ATPase, transmembrane domain M"/>
    <property type="match status" value="1"/>
</dbReference>
<dbReference type="EMBL" id="HG001932">
    <property type="protein sequence ID" value="CDF38427.1"/>
    <property type="molecule type" value="Genomic_DNA"/>
</dbReference>
<dbReference type="FunFam" id="1.20.1110.10:FF:000095">
    <property type="entry name" value="Sodium/potassium-transporting ATPase subunit alpha-1"/>
    <property type="match status" value="1"/>
</dbReference>
<dbReference type="SUPFAM" id="SSF81660">
    <property type="entry name" value="Metal cation-transporting ATPase, ATP-binding domain N"/>
    <property type="match status" value="1"/>
</dbReference>
<keyword evidence="13" id="KW-0406">Ion transport</keyword>
<evidence type="ECO:0000256" key="2">
    <source>
        <dbReference type="ARBA" id="ARBA00006934"/>
    </source>
</evidence>
<keyword evidence="11" id="KW-1278">Translocase</keyword>
<dbReference type="GO" id="GO:0036376">
    <property type="term" value="P:sodium ion export across plasma membrane"/>
    <property type="evidence" value="ECO:0007669"/>
    <property type="project" value="TreeGrafter"/>
</dbReference>
<dbReference type="PRINTS" id="PR00119">
    <property type="entry name" value="CATATPASE"/>
</dbReference>
<dbReference type="FunFam" id="3.40.50.1000:FF:000083">
    <property type="entry name" value="Sodium/potassium-transporting ATPase subunit alpha"/>
    <property type="match status" value="1"/>
</dbReference>
<feature type="transmembrane region" description="Helical" evidence="15">
    <location>
        <begin position="111"/>
        <end position="132"/>
    </location>
</feature>
<dbReference type="PRINTS" id="PR00121">
    <property type="entry name" value="NAKATPASE"/>
</dbReference>
<keyword evidence="4" id="KW-1003">Cell membrane</keyword>
<evidence type="ECO:0000256" key="8">
    <source>
        <dbReference type="ARBA" id="ARBA00022741"/>
    </source>
</evidence>
<keyword evidence="12 15" id="KW-1133">Transmembrane helix</keyword>
<gene>
    <name evidence="17" type="ORF">CHC_T00009537001</name>
</gene>
<evidence type="ECO:0000256" key="5">
    <source>
        <dbReference type="ARBA" id="ARBA00022538"/>
    </source>
</evidence>
<keyword evidence="7 15" id="KW-0812">Transmembrane</keyword>
<feature type="transmembrane region" description="Helical" evidence="15">
    <location>
        <begin position="783"/>
        <end position="803"/>
    </location>
</feature>
<dbReference type="Pfam" id="PF13246">
    <property type="entry name" value="Cation_ATPase"/>
    <property type="match status" value="1"/>
</dbReference>
<dbReference type="SFLD" id="SFLDS00003">
    <property type="entry name" value="Haloacid_Dehalogenase"/>
    <property type="match status" value="1"/>
</dbReference>
<keyword evidence="6" id="KW-0597">Phosphoprotein</keyword>
<evidence type="ECO:0000256" key="14">
    <source>
        <dbReference type="ARBA" id="ARBA00023136"/>
    </source>
</evidence>
<evidence type="ECO:0000256" key="12">
    <source>
        <dbReference type="ARBA" id="ARBA00022989"/>
    </source>
</evidence>
<dbReference type="GO" id="GO:1902600">
    <property type="term" value="P:proton transmembrane transport"/>
    <property type="evidence" value="ECO:0007669"/>
    <property type="project" value="TreeGrafter"/>
</dbReference>
<dbReference type="SFLD" id="SFLDG00002">
    <property type="entry name" value="C1.7:_P-type_atpase_like"/>
    <property type="match status" value="1"/>
</dbReference>
<dbReference type="InterPro" id="IPR050510">
    <property type="entry name" value="Cation_transp_ATPase_P-type"/>
</dbReference>
<dbReference type="PANTHER" id="PTHR43294">
    <property type="entry name" value="SODIUM/POTASSIUM-TRANSPORTING ATPASE SUBUNIT ALPHA"/>
    <property type="match status" value="1"/>
</dbReference>
<keyword evidence="10" id="KW-0630">Potassium</keyword>
<evidence type="ECO:0000256" key="3">
    <source>
        <dbReference type="ARBA" id="ARBA00022448"/>
    </source>
</evidence>
<dbReference type="Proteomes" id="UP000012073">
    <property type="component" value="Unassembled WGS sequence"/>
</dbReference>
<evidence type="ECO:0000256" key="13">
    <source>
        <dbReference type="ARBA" id="ARBA00023065"/>
    </source>
</evidence>
<dbReference type="Gene3D" id="1.20.1110.10">
    <property type="entry name" value="Calcium-transporting ATPase, transmembrane domain"/>
    <property type="match status" value="2"/>
</dbReference>
<accession>R7QIT7</accession>
<dbReference type="NCBIfam" id="TIGR01494">
    <property type="entry name" value="ATPase_P-type"/>
    <property type="match status" value="2"/>
</dbReference>
<dbReference type="GO" id="GO:0006883">
    <property type="term" value="P:intracellular sodium ion homeostasis"/>
    <property type="evidence" value="ECO:0007669"/>
    <property type="project" value="TreeGrafter"/>
</dbReference>
<dbReference type="FunFam" id="2.70.150.10:FF:000003">
    <property type="entry name" value="Sodium/potassium-transporting ATPase subunit alpha"/>
    <property type="match status" value="1"/>
</dbReference>
<feature type="transmembrane region" description="Helical" evidence="15">
    <location>
        <begin position="1135"/>
        <end position="1151"/>
    </location>
</feature>
<keyword evidence="5" id="KW-0633">Potassium transport</keyword>
<feature type="transmembrane region" description="Helical" evidence="15">
    <location>
        <begin position="138"/>
        <end position="159"/>
    </location>
</feature>
<dbReference type="GO" id="GO:0005886">
    <property type="term" value="C:plasma membrane"/>
    <property type="evidence" value="ECO:0007669"/>
    <property type="project" value="UniProtKB-SubCell"/>
</dbReference>